<organism evidence="2 3">
    <name type="scientific">Lactococcus phage Q54</name>
    <dbReference type="NCBI Taxonomy" id="382685"/>
    <lineage>
        <taxon>Viruses</taxon>
        <taxon>Duplodnaviria</taxon>
        <taxon>Heunggongvirae</taxon>
        <taxon>Uroviricota</taxon>
        <taxon>Caudoviricetes</taxon>
        <taxon>Questintvirus</taxon>
        <taxon>Questintvirus Q54</taxon>
    </lineage>
</organism>
<dbReference type="Proteomes" id="UP000001250">
    <property type="component" value="Segment"/>
</dbReference>
<keyword evidence="3" id="KW-1185">Reference proteome</keyword>
<dbReference type="KEGG" id="vg:5130572"/>
<name>Q0GXX1_9CAUD</name>
<keyword evidence="1" id="KW-0812">Transmembrane</keyword>
<keyword evidence="1" id="KW-0472">Membrane</keyword>
<keyword evidence="1" id="KW-1133">Transmembrane helix</keyword>
<evidence type="ECO:0000256" key="1">
    <source>
        <dbReference type="SAM" id="Phobius"/>
    </source>
</evidence>
<dbReference type="RefSeq" id="YP_762570.1">
    <property type="nucleotide sequence ID" value="NC_008364.1"/>
</dbReference>
<dbReference type="EMBL" id="DQ490056">
    <property type="protein sequence ID" value="ABF22555.1"/>
    <property type="molecule type" value="Genomic_DNA"/>
</dbReference>
<reference evidence="2 3" key="1">
    <citation type="journal article" date="2006" name="J. Bacteriol.">
        <title>Genome sequence and global gene expression of Q54, a new phage species linking the 936 and c2 phage species of Lactococcus lactis.</title>
        <authorList>
            <person name="Fortier L.C."/>
            <person name="Bransi A."/>
            <person name="Moineau S."/>
        </authorList>
    </citation>
    <scope>NUCLEOTIDE SEQUENCE</scope>
</reference>
<dbReference type="OrthoDB" id="8584at10239"/>
<sequence>MTVLYKLHFFGSYNSLLLTIIFKGGIIVLDKKGGFKIVRVKKEFCPNCGGTNPKCKYLEKGGRACRKGKAVGKNNEKQEERAANYDSLIGNYFTDYQMELDDQIIQWEKKILDPENIKVYSFYRYLRTKSEALASFYLRNYYDLRSETYITLKAIKRKETRNKKEINKSIDKAKEV</sequence>
<proteinExistence type="predicted"/>
<evidence type="ECO:0000313" key="2">
    <source>
        <dbReference type="EMBL" id="ABF22555.1"/>
    </source>
</evidence>
<feature type="transmembrane region" description="Helical" evidence="1">
    <location>
        <begin position="12"/>
        <end position="29"/>
    </location>
</feature>
<protein>
    <submittedName>
        <fullName evidence="2">Uncharacterized protein</fullName>
    </submittedName>
</protein>
<evidence type="ECO:0000313" key="3">
    <source>
        <dbReference type="Proteomes" id="UP000001250"/>
    </source>
</evidence>
<dbReference type="GeneID" id="5130572"/>
<accession>Q0GXX1</accession>